<evidence type="ECO:0000256" key="1">
    <source>
        <dbReference type="SAM" id="SignalP"/>
    </source>
</evidence>
<protein>
    <recommendedName>
        <fullName evidence="4">Lipoprotein</fullName>
    </recommendedName>
</protein>
<keyword evidence="1" id="KW-0732">Signal</keyword>
<name>A0ABP4ZGH3_9MICO</name>
<evidence type="ECO:0008006" key="4">
    <source>
        <dbReference type="Google" id="ProtNLM"/>
    </source>
</evidence>
<evidence type="ECO:0000313" key="3">
    <source>
        <dbReference type="Proteomes" id="UP001501094"/>
    </source>
</evidence>
<gene>
    <name evidence="2" type="ORF">GCM10009751_11650</name>
</gene>
<proteinExistence type="predicted"/>
<reference evidence="3" key="1">
    <citation type="journal article" date="2019" name="Int. J. Syst. Evol. Microbiol.">
        <title>The Global Catalogue of Microorganisms (GCM) 10K type strain sequencing project: providing services to taxonomists for standard genome sequencing and annotation.</title>
        <authorList>
            <consortium name="The Broad Institute Genomics Platform"/>
            <consortium name="The Broad Institute Genome Sequencing Center for Infectious Disease"/>
            <person name="Wu L."/>
            <person name="Ma J."/>
        </authorList>
    </citation>
    <scope>NUCLEOTIDE SEQUENCE [LARGE SCALE GENOMIC DNA]</scope>
    <source>
        <strain evidence="3">JCM 14326</strain>
    </source>
</reference>
<dbReference type="RefSeq" id="WP_344100506.1">
    <property type="nucleotide sequence ID" value="NZ_BAAANL010000002.1"/>
</dbReference>
<comment type="caution">
    <text evidence="2">The sequence shown here is derived from an EMBL/GenBank/DDBJ whole genome shotgun (WGS) entry which is preliminary data.</text>
</comment>
<organism evidence="2 3">
    <name type="scientific">Myceligenerans crystallogenes</name>
    <dbReference type="NCBI Taxonomy" id="316335"/>
    <lineage>
        <taxon>Bacteria</taxon>
        <taxon>Bacillati</taxon>
        <taxon>Actinomycetota</taxon>
        <taxon>Actinomycetes</taxon>
        <taxon>Micrococcales</taxon>
        <taxon>Promicromonosporaceae</taxon>
        <taxon>Myceligenerans</taxon>
    </lineage>
</organism>
<feature type="chain" id="PRO_5046374704" description="Lipoprotein" evidence="1">
    <location>
        <begin position="32"/>
        <end position="184"/>
    </location>
</feature>
<dbReference type="PROSITE" id="PS51257">
    <property type="entry name" value="PROKAR_LIPOPROTEIN"/>
    <property type="match status" value="1"/>
</dbReference>
<dbReference type="EMBL" id="BAAANL010000002">
    <property type="protein sequence ID" value="GAA1856185.1"/>
    <property type="molecule type" value="Genomic_DNA"/>
</dbReference>
<sequence length="184" mass="19168">MRTTRRRRPVALLAVAALAAALAACTSTANAGSTPSPKSYATLQEMIADADLVVRAVPDPATEETVVDTIPWTRTPVSVKETILGTAESGNILVSQIGTAAQPPAAGLPEILQAGRTYVLVLARTGDSTYDVVGPGVWWNESGSAAELHVTDGVVDERIPHSTTMEELVVKVREHAGELGSGEG</sequence>
<feature type="signal peptide" evidence="1">
    <location>
        <begin position="1"/>
        <end position="31"/>
    </location>
</feature>
<keyword evidence="3" id="KW-1185">Reference proteome</keyword>
<accession>A0ABP4ZGH3</accession>
<dbReference type="Proteomes" id="UP001501094">
    <property type="component" value="Unassembled WGS sequence"/>
</dbReference>
<dbReference type="PROSITE" id="PS51318">
    <property type="entry name" value="TAT"/>
    <property type="match status" value="1"/>
</dbReference>
<dbReference type="InterPro" id="IPR006311">
    <property type="entry name" value="TAT_signal"/>
</dbReference>
<evidence type="ECO:0000313" key="2">
    <source>
        <dbReference type="EMBL" id="GAA1856185.1"/>
    </source>
</evidence>